<name>A0A9D4ZRL0_ADICA</name>
<organism evidence="2 3">
    <name type="scientific">Adiantum capillus-veneris</name>
    <name type="common">Maidenhair fern</name>
    <dbReference type="NCBI Taxonomy" id="13818"/>
    <lineage>
        <taxon>Eukaryota</taxon>
        <taxon>Viridiplantae</taxon>
        <taxon>Streptophyta</taxon>
        <taxon>Embryophyta</taxon>
        <taxon>Tracheophyta</taxon>
        <taxon>Polypodiopsida</taxon>
        <taxon>Polypodiidae</taxon>
        <taxon>Polypodiales</taxon>
        <taxon>Pteridineae</taxon>
        <taxon>Pteridaceae</taxon>
        <taxon>Vittarioideae</taxon>
        <taxon>Adiantum</taxon>
    </lineage>
</organism>
<sequence length="114" mass="12339">MPLAKKKGGSSGAPLRSDRPPLQQCHLHSASRPGGSTLQPLVVGGPCEPPTPSMSQAELSERARATPAHKNLFFLTKLTKCDCSELTSPKKLHQRPRSTELWPVPQSLLIFFSG</sequence>
<reference evidence="2" key="1">
    <citation type="submission" date="2021-01" db="EMBL/GenBank/DDBJ databases">
        <title>Adiantum capillus-veneris genome.</title>
        <authorList>
            <person name="Fang Y."/>
            <person name="Liao Q."/>
        </authorList>
    </citation>
    <scope>NUCLEOTIDE SEQUENCE</scope>
    <source>
        <strain evidence="2">H3</strain>
        <tissue evidence="2">Leaf</tissue>
    </source>
</reference>
<evidence type="ECO:0000256" key="1">
    <source>
        <dbReference type="SAM" id="MobiDB-lite"/>
    </source>
</evidence>
<evidence type="ECO:0000313" key="3">
    <source>
        <dbReference type="Proteomes" id="UP000886520"/>
    </source>
</evidence>
<dbReference type="EMBL" id="JABFUD020000003">
    <property type="protein sequence ID" value="KAI5082645.1"/>
    <property type="molecule type" value="Genomic_DNA"/>
</dbReference>
<protein>
    <submittedName>
        <fullName evidence="2">Uncharacterized protein</fullName>
    </submittedName>
</protein>
<keyword evidence="3" id="KW-1185">Reference proteome</keyword>
<dbReference type="AlphaFoldDB" id="A0A9D4ZRL0"/>
<dbReference type="Proteomes" id="UP000886520">
    <property type="component" value="Chromosome 2"/>
</dbReference>
<evidence type="ECO:0000313" key="2">
    <source>
        <dbReference type="EMBL" id="KAI5082645.1"/>
    </source>
</evidence>
<feature type="region of interest" description="Disordered" evidence="1">
    <location>
        <begin position="1"/>
        <end position="58"/>
    </location>
</feature>
<proteinExistence type="predicted"/>
<gene>
    <name evidence="2" type="ORF">GOP47_0002388</name>
</gene>
<comment type="caution">
    <text evidence="2">The sequence shown here is derived from an EMBL/GenBank/DDBJ whole genome shotgun (WGS) entry which is preliminary data.</text>
</comment>
<accession>A0A9D4ZRL0</accession>